<comment type="caution">
    <text evidence="1">The sequence shown here is derived from an EMBL/GenBank/DDBJ whole genome shotgun (WGS) entry which is preliminary data.</text>
</comment>
<protein>
    <submittedName>
        <fullName evidence="1">Uncharacterized protein</fullName>
    </submittedName>
</protein>
<gene>
    <name evidence="1" type="ORF">ACFQ5P_18115</name>
</gene>
<organism evidence="1 2">
    <name type="scientific">Paracoccus nototheniae</name>
    <dbReference type="NCBI Taxonomy" id="2489002"/>
    <lineage>
        <taxon>Bacteria</taxon>
        <taxon>Pseudomonadati</taxon>
        <taxon>Pseudomonadota</taxon>
        <taxon>Alphaproteobacteria</taxon>
        <taxon>Rhodobacterales</taxon>
        <taxon>Paracoccaceae</taxon>
        <taxon>Paracoccus</taxon>
    </lineage>
</organism>
<keyword evidence="2" id="KW-1185">Reference proteome</keyword>
<dbReference type="Proteomes" id="UP001597302">
    <property type="component" value="Unassembled WGS sequence"/>
</dbReference>
<evidence type="ECO:0000313" key="1">
    <source>
        <dbReference type="EMBL" id="MFD1483215.1"/>
    </source>
</evidence>
<name>A0ABW4E040_9RHOB</name>
<proteinExistence type="predicted"/>
<evidence type="ECO:0000313" key="2">
    <source>
        <dbReference type="Proteomes" id="UP001597302"/>
    </source>
</evidence>
<accession>A0ABW4E040</accession>
<reference evidence="2" key="1">
    <citation type="journal article" date="2019" name="Int. J. Syst. Evol. Microbiol.">
        <title>The Global Catalogue of Microorganisms (GCM) 10K type strain sequencing project: providing services to taxonomists for standard genome sequencing and annotation.</title>
        <authorList>
            <consortium name="The Broad Institute Genomics Platform"/>
            <consortium name="The Broad Institute Genome Sequencing Center for Infectious Disease"/>
            <person name="Wu L."/>
            <person name="Ma J."/>
        </authorList>
    </citation>
    <scope>NUCLEOTIDE SEQUENCE [LARGE SCALE GENOMIC DNA]</scope>
    <source>
        <strain evidence="2">CCM 8875</strain>
    </source>
</reference>
<dbReference type="EMBL" id="JBHTOQ010000042">
    <property type="protein sequence ID" value="MFD1483215.1"/>
    <property type="molecule type" value="Genomic_DNA"/>
</dbReference>
<sequence length="90" mass="9112">MGARFGQRIPVFRRAAQAVAAFASGGWSFRGHLLPGKDPIPDLASLLAFAAISLGTVLTPGPNMVQLFSGSTCQGRTAGLISLGGVALGS</sequence>
<dbReference type="RefSeq" id="WP_207392333.1">
    <property type="nucleotide sequence ID" value="NZ_CBCSAJ010000077.1"/>
</dbReference>